<dbReference type="Pfam" id="PF02579">
    <property type="entry name" value="Nitro_FeMo-Co"/>
    <property type="match status" value="1"/>
</dbReference>
<dbReference type="SUPFAM" id="SSF53146">
    <property type="entry name" value="Nitrogenase accessory factor-like"/>
    <property type="match status" value="1"/>
</dbReference>
<dbReference type="OrthoDB" id="9807451at2"/>
<reference evidence="2 3" key="1">
    <citation type="journal article" date="2016" name="Int. J. Syst. Evol. Microbiol.">
        <title>Desulfotomaculum ferrireducens sp. nov., a moderately thermophilic sulfate-reducing and dissimilatory Fe(III)-reducing bacterium isolated from compost.</title>
        <authorList>
            <person name="Yang G."/>
            <person name="Guo J."/>
            <person name="Zhuang L."/>
            <person name="Yuan Y."/>
            <person name="Zhou S."/>
        </authorList>
    </citation>
    <scope>NUCLEOTIDE SEQUENCE [LARGE SCALE GENOMIC DNA]</scope>
    <source>
        <strain evidence="2 3">GSS09</strain>
    </source>
</reference>
<dbReference type="InterPro" id="IPR033913">
    <property type="entry name" value="MTH1175_dom"/>
</dbReference>
<organism evidence="2 3">
    <name type="scientific">Desulforamulus ferrireducens</name>
    <dbReference type="NCBI Taxonomy" id="1833852"/>
    <lineage>
        <taxon>Bacteria</taxon>
        <taxon>Bacillati</taxon>
        <taxon>Bacillota</taxon>
        <taxon>Clostridia</taxon>
        <taxon>Eubacteriales</taxon>
        <taxon>Peptococcaceae</taxon>
        <taxon>Desulforamulus</taxon>
    </lineage>
</organism>
<protein>
    <submittedName>
        <fullName evidence="2">Dinitrogenase iron-molybdenum cofactor biosynthesis protein</fullName>
    </submittedName>
</protein>
<dbReference type="Proteomes" id="UP000189464">
    <property type="component" value="Chromosome"/>
</dbReference>
<sequence length="119" mass="12369">MRVAVSASGQTLSEQLNPRLGRCEYFVIVDDVTNDTIAVENTGRLSTGAAGIATANLLNNHQVDVVITGKVGPNAFTALQAAGIKVYSSTGGTIEDVLKKYRQGNLSEAGGPNVGLHGR</sequence>
<keyword evidence="3" id="KW-1185">Reference proteome</keyword>
<dbReference type="InterPro" id="IPR036105">
    <property type="entry name" value="DiNase_FeMo-co_biosyn_sf"/>
</dbReference>
<dbReference type="STRING" id="1833852.B0537_06365"/>
<proteinExistence type="predicted"/>
<evidence type="ECO:0000313" key="3">
    <source>
        <dbReference type="Proteomes" id="UP000189464"/>
    </source>
</evidence>
<dbReference type="RefSeq" id="WP_077713737.1">
    <property type="nucleotide sequence ID" value="NZ_CP019698.1"/>
</dbReference>
<dbReference type="PANTHER" id="PTHR42983:SF1">
    <property type="entry name" value="IRON-MOLYBDENUM PROTEIN"/>
    <property type="match status" value="1"/>
</dbReference>
<dbReference type="PANTHER" id="PTHR42983">
    <property type="entry name" value="DINITROGENASE IRON-MOLYBDENUM COFACTOR PROTEIN-RELATED"/>
    <property type="match status" value="1"/>
</dbReference>
<dbReference type="InterPro" id="IPR003731">
    <property type="entry name" value="Di-Nase_FeMo-co_biosynth"/>
</dbReference>
<evidence type="ECO:0000313" key="2">
    <source>
        <dbReference type="EMBL" id="AQS58740.1"/>
    </source>
</evidence>
<gene>
    <name evidence="2" type="ORF">B0537_06365</name>
</gene>
<evidence type="ECO:0000259" key="1">
    <source>
        <dbReference type="Pfam" id="PF02579"/>
    </source>
</evidence>
<name>A0A1S6IVF1_9FIRM</name>
<accession>A0A1S6IVF1</accession>
<dbReference type="EMBL" id="CP019698">
    <property type="protein sequence ID" value="AQS58740.1"/>
    <property type="molecule type" value="Genomic_DNA"/>
</dbReference>
<dbReference type="CDD" id="cd00851">
    <property type="entry name" value="MTH1175"/>
    <property type="match status" value="1"/>
</dbReference>
<dbReference type="KEGG" id="dfg:B0537_06365"/>
<feature type="domain" description="Dinitrogenase iron-molybdenum cofactor biosynthesis" evidence="1">
    <location>
        <begin position="13"/>
        <end position="102"/>
    </location>
</feature>
<dbReference type="AlphaFoldDB" id="A0A1S6IVF1"/>
<dbReference type="Gene3D" id="3.30.420.130">
    <property type="entry name" value="Dinitrogenase iron-molybdenum cofactor biosynthesis domain"/>
    <property type="match status" value="1"/>
</dbReference>